<dbReference type="EMBL" id="FNUV01000010">
    <property type="protein sequence ID" value="SEG13083.1"/>
    <property type="molecule type" value="Genomic_DNA"/>
</dbReference>
<reference evidence="2 3" key="1">
    <citation type="submission" date="2016-10" db="EMBL/GenBank/DDBJ databases">
        <authorList>
            <person name="de Groot N.N."/>
        </authorList>
    </citation>
    <scope>NUCLEOTIDE SEQUENCE [LARGE SCALE GENOMIC DNA]</scope>
    <source>
        <strain evidence="2 3">AR32</strain>
    </source>
</reference>
<organism evidence="2 3">
    <name type="scientific">Xylanibacter ruminicola</name>
    <name type="common">Prevotella ruminicola</name>
    <dbReference type="NCBI Taxonomy" id="839"/>
    <lineage>
        <taxon>Bacteria</taxon>
        <taxon>Pseudomonadati</taxon>
        <taxon>Bacteroidota</taxon>
        <taxon>Bacteroidia</taxon>
        <taxon>Bacteroidales</taxon>
        <taxon>Prevotellaceae</taxon>
        <taxon>Xylanibacter</taxon>
    </lineage>
</organism>
<gene>
    <name evidence="2" type="ORF">SAMN05216354_0058</name>
</gene>
<name>A0A1H5XN56_XYLRU</name>
<feature type="signal peptide" evidence="1">
    <location>
        <begin position="1"/>
        <end position="25"/>
    </location>
</feature>
<dbReference type="PROSITE" id="PS51257">
    <property type="entry name" value="PROKAR_LIPOPROTEIN"/>
    <property type="match status" value="1"/>
</dbReference>
<accession>A0A1H5XN56</accession>
<keyword evidence="1" id="KW-0732">Signal</keyword>
<proteinExistence type="predicted"/>
<dbReference type="AlphaFoldDB" id="A0A1H5XN56"/>
<sequence length="199" mass="22500">MKRMKLWGIVIMMFAAFTLVSCDKADPFEDTDSGRNTLGFFLNGKKVEYFWAPRIPPAVYVESVGAREYTDTLEIWASLEKNEELEKSEHIAICLPLEQVRQGAVLDNVADIELPYLAGSELKEDSVTSLYYGLLDISSSRVTIRTYKQGELISGTFSFEGNAEFMDGSTKHCSITNGHFDVKIEKWGDYRSYMEKGSD</sequence>
<evidence type="ECO:0000256" key="1">
    <source>
        <dbReference type="SAM" id="SignalP"/>
    </source>
</evidence>
<dbReference type="GeneID" id="32572637"/>
<evidence type="ECO:0000313" key="3">
    <source>
        <dbReference type="Proteomes" id="UP000236735"/>
    </source>
</evidence>
<feature type="chain" id="PRO_5009289663" description="Lipoprotein" evidence="1">
    <location>
        <begin position="26"/>
        <end position="199"/>
    </location>
</feature>
<protein>
    <recommendedName>
        <fullName evidence="4">Lipoprotein</fullName>
    </recommendedName>
</protein>
<dbReference type="RefSeq" id="WP_036911603.1">
    <property type="nucleotide sequence ID" value="NZ_FNUV01000010.1"/>
</dbReference>
<evidence type="ECO:0008006" key="4">
    <source>
        <dbReference type="Google" id="ProtNLM"/>
    </source>
</evidence>
<evidence type="ECO:0000313" key="2">
    <source>
        <dbReference type="EMBL" id="SEG13083.1"/>
    </source>
</evidence>
<dbReference type="Proteomes" id="UP000236735">
    <property type="component" value="Unassembled WGS sequence"/>
</dbReference>